<evidence type="ECO:0000313" key="2">
    <source>
        <dbReference type="Proteomes" id="UP001217838"/>
    </source>
</evidence>
<gene>
    <name evidence="1" type="ORF">POL58_43045</name>
</gene>
<keyword evidence="2" id="KW-1185">Reference proteome</keyword>
<protein>
    <recommendedName>
        <fullName evidence="3">DUF4259 domain-containing protein</fullName>
    </recommendedName>
</protein>
<sequence length="209" mass="21823">MGTWGDGLYDNDSALDLIGDLVALPGTDVDPVELVVGIGLVAWLDPVRLKLDKDGHVAAALELGEALPADAREVLAALAGDVKTALGRSSRSEAAYAAIGGYNDGPRFDALLRLPGGQRFIDALGEQAAEVLDGIAGDDLDLYELAGGLGALGIVVELVDAGLWRPAPARVAAWRGAFARADAATSEERGFWDDYVARVRLGFELVARA</sequence>
<dbReference type="EMBL" id="JAQNDN010000024">
    <property type="protein sequence ID" value="MDC0674603.1"/>
    <property type="molecule type" value="Genomic_DNA"/>
</dbReference>
<comment type="caution">
    <text evidence="1">The sequence shown here is derived from an EMBL/GenBank/DDBJ whole genome shotgun (WGS) entry which is preliminary data.</text>
</comment>
<dbReference type="RefSeq" id="WP_272008999.1">
    <property type="nucleotide sequence ID" value="NZ_JAQNDN010000024.1"/>
</dbReference>
<reference evidence="1 2" key="1">
    <citation type="submission" date="2022-11" db="EMBL/GenBank/DDBJ databases">
        <title>Minimal conservation of predation-associated metabolite biosynthetic gene clusters underscores biosynthetic potential of Myxococcota including descriptions for ten novel species: Archangium lansinium sp. nov., Myxococcus landrumus sp. nov., Nannocystis bai.</title>
        <authorList>
            <person name="Ahearne A."/>
            <person name="Stevens C."/>
            <person name="Dowd S."/>
        </authorList>
    </citation>
    <scope>NUCLEOTIDE SEQUENCE [LARGE SCALE GENOMIC DNA]</scope>
    <source>
        <strain evidence="1 2">NCELM</strain>
    </source>
</reference>
<proteinExistence type="predicted"/>
<name>A0ABT5BMH2_9BACT</name>
<accession>A0ABT5BMH2</accession>
<organism evidence="1 2">
    <name type="scientific">Nannocystis radixulma</name>
    <dbReference type="NCBI Taxonomy" id="2995305"/>
    <lineage>
        <taxon>Bacteria</taxon>
        <taxon>Pseudomonadati</taxon>
        <taxon>Myxococcota</taxon>
        <taxon>Polyangia</taxon>
        <taxon>Nannocystales</taxon>
        <taxon>Nannocystaceae</taxon>
        <taxon>Nannocystis</taxon>
    </lineage>
</organism>
<evidence type="ECO:0008006" key="3">
    <source>
        <dbReference type="Google" id="ProtNLM"/>
    </source>
</evidence>
<evidence type="ECO:0000313" key="1">
    <source>
        <dbReference type="EMBL" id="MDC0674603.1"/>
    </source>
</evidence>
<dbReference type="Proteomes" id="UP001217838">
    <property type="component" value="Unassembled WGS sequence"/>
</dbReference>